<dbReference type="AlphaFoldDB" id="A0A5J4TZZ0"/>
<protein>
    <submittedName>
        <fullName evidence="2">Uncharacterized protein</fullName>
    </submittedName>
</protein>
<sequence>MRIRQVQSLILRLPCRISWIEQKGKEERREGRELENRETEKEDSEILDRNGGINNEIFSIMGNNQHERFHPIWINPPKERQLEYQQPIMIVKDNEIRGKGRRCDRVRDND</sequence>
<gene>
    <name evidence="2" type="ORF">EZS28_041213</name>
</gene>
<feature type="region of interest" description="Disordered" evidence="1">
    <location>
        <begin position="24"/>
        <end position="48"/>
    </location>
</feature>
<evidence type="ECO:0000313" key="2">
    <source>
        <dbReference type="EMBL" id="KAA6363261.1"/>
    </source>
</evidence>
<proteinExistence type="predicted"/>
<dbReference type="Proteomes" id="UP000324800">
    <property type="component" value="Unassembled WGS sequence"/>
</dbReference>
<evidence type="ECO:0000313" key="3">
    <source>
        <dbReference type="Proteomes" id="UP000324800"/>
    </source>
</evidence>
<name>A0A5J4TZZ0_9EUKA</name>
<comment type="caution">
    <text evidence="2">The sequence shown here is derived from an EMBL/GenBank/DDBJ whole genome shotgun (WGS) entry which is preliminary data.</text>
</comment>
<reference evidence="2 3" key="1">
    <citation type="submission" date="2019-03" db="EMBL/GenBank/DDBJ databases">
        <title>Single cell metagenomics reveals metabolic interactions within the superorganism composed of flagellate Streblomastix strix and complex community of Bacteroidetes bacteria on its surface.</title>
        <authorList>
            <person name="Treitli S.C."/>
            <person name="Kolisko M."/>
            <person name="Husnik F."/>
            <person name="Keeling P."/>
            <person name="Hampl V."/>
        </authorList>
    </citation>
    <scope>NUCLEOTIDE SEQUENCE [LARGE SCALE GENOMIC DNA]</scope>
    <source>
        <strain evidence="2">ST1C</strain>
    </source>
</reference>
<evidence type="ECO:0000256" key="1">
    <source>
        <dbReference type="SAM" id="MobiDB-lite"/>
    </source>
</evidence>
<organism evidence="2 3">
    <name type="scientific">Streblomastix strix</name>
    <dbReference type="NCBI Taxonomy" id="222440"/>
    <lineage>
        <taxon>Eukaryota</taxon>
        <taxon>Metamonada</taxon>
        <taxon>Preaxostyla</taxon>
        <taxon>Oxymonadida</taxon>
        <taxon>Streblomastigidae</taxon>
        <taxon>Streblomastix</taxon>
    </lineage>
</organism>
<accession>A0A5J4TZZ0</accession>
<dbReference type="EMBL" id="SNRW01023142">
    <property type="protein sequence ID" value="KAA6363261.1"/>
    <property type="molecule type" value="Genomic_DNA"/>
</dbReference>